<sequence length="92" mass="11408">MLLISTMSQWRPISAIISNIIGKTRNQSKFHRSKEYNAIRVNVYIVKKEYHLPWKKVWFAPAVWYDNRREHKRWIEEARIYRRGRHTPRRPF</sequence>
<reference evidence="2" key="1">
    <citation type="submission" date="2017-02" db="UniProtKB">
        <authorList>
            <consortium name="WormBaseParasite"/>
        </authorList>
    </citation>
    <scope>IDENTIFICATION</scope>
</reference>
<dbReference type="Proteomes" id="UP000036681">
    <property type="component" value="Unplaced"/>
</dbReference>
<organism evidence="1 2">
    <name type="scientific">Ascaris lumbricoides</name>
    <name type="common">Giant roundworm</name>
    <dbReference type="NCBI Taxonomy" id="6252"/>
    <lineage>
        <taxon>Eukaryota</taxon>
        <taxon>Metazoa</taxon>
        <taxon>Ecdysozoa</taxon>
        <taxon>Nematoda</taxon>
        <taxon>Chromadorea</taxon>
        <taxon>Rhabditida</taxon>
        <taxon>Spirurina</taxon>
        <taxon>Ascaridomorpha</taxon>
        <taxon>Ascaridoidea</taxon>
        <taxon>Ascarididae</taxon>
        <taxon>Ascaris</taxon>
    </lineage>
</organism>
<keyword evidence="1" id="KW-1185">Reference proteome</keyword>
<accession>A0A0M3HLG8</accession>
<proteinExistence type="predicted"/>
<protein>
    <submittedName>
        <fullName evidence="2">39S ribosomal protein L35, mitochondrial</fullName>
    </submittedName>
</protein>
<evidence type="ECO:0000313" key="2">
    <source>
        <dbReference type="WBParaSite" id="ALUE_0000236301-mRNA-1"/>
    </source>
</evidence>
<evidence type="ECO:0000313" key="1">
    <source>
        <dbReference type="Proteomes" id="UP000036681"/>
    </source>
</evidence>
<dbReference type="WBParaSite" id="ALUE_0000236301-mRNA-1">
    <property type="protein sequence ID" value="ALUE_0000236301-mRNA-1"/>
    <property type="gene ID" value="ALUE_0000236301"/>
</dbReference>
<dbReference type="AlphaFoldDB" id="A0A0M3HLG8"/>
<name>A0A0M3HLG8_ASCLU</name>